<feature type="region of interest" description="Disordered" evidence="1">
    <location>
        <begin position="1"/>
        <end position="54"/>
    </location>
</feature>
<dbReference type="Proteomes" id="UP000024837">
    <property type="component" value="Unassembled WGS sequence"/>
</dbReference>
<evidence type="ECO:0000313" key="3">
    <source>
        <dbReference type="Proteomes" id="UP000024837"/>
    </source>
</evidence>
<organism evidence="2 3">
    <name type="scientific">Drechslerella stenobrocha 248</name>
    <dbReference type="NCBI Taxonomy" id="1043628"/>
    <lineage>
        <taxon>Eukaryota</taxon>
        <taxon>Fungi</taxon>
        <taxon>Dikarya</taxon>
        <taxon>Ascomycota</taxon>
        <taxon>Pezizomycotina</taxon>
        <taxon>Orbiliomycetes</taxon>
        <taxon>Orbiliales</taxon>
        <taxon>Orbiliaceae</taxon>
        <taxon>Drechslerella</taxon>
    </lineage>
</organism>
<evidence type="ECO:0000313" key="2">
    <source>
        <dbReference type="EMBL" id="EWC46677.1"/>
    </source>
</evidence>
<dbReference type="OrthoDB" id="5374732at2759"/>
<sequence>MRKPPSSRPNSTARGLGADDSPAALRTKDYPRALAAGPYLSPSPTAPSRTPRRNSVANANLEPIVPTHWLFPKTDRCIAQRPFIPPARDPDESEQDPLRPDFYDHSQRLDNRQGRFHIIYGPHEAYNSQCGTIVIPRRQEDADLVVAIATSSSNTTEANPQDPSVVARFLVCSQTMRHCIPSFNHQFESLPGLNEAQRLGPAAEDLYNVIPWVMREVDVTAAWIVLISLHGRWPIAWKTLDIPLETLFNIARFVALAKIYPESRSWSIIRGRLDRTLRRQRGEFGRPTHPCVGQWLYIAHIFKLEEDFAALWANLAVTTWRFTPQSSKVNRYSGGFDGDPLPAHYQGWWYNVGQLRSRLKLNLMDDCHKLILRLGSIWAQFERAHQPPIQDYGALFELMRAPLDFRGSAQDLREAIDEYATSIAVKLRQAAVVSDQKINARGITACTKLCAYGVWLIGLMGYSLTENTGYAVSKTIRHTMHENYIPTIKANLSNAANE</sequence>
<reference evidence="2 3" key="1">
    <citation type="submission" date="2013-05" db="EMBL/GenBank/DDBJ databases">
        <title>Drechslerella stenobrocha genome reveals carnivorous origination and mechanical trapping mechanism of predatory fungi.</title>
        <authorList>
            <person name="Liu X."/>
            <person name="Zhang W."/>
            <person name="Liu K."/>
        </authorList>
    </citation>
    <scope>NUCLEOTIDE SEQUENCE [LARGE SCALE GENOMIC DNA]</scope>
    <source>
        <strain evidence="2 3">248</strain>
    </source>
</reference>
<evidence type="ECO:0000256" key="1">
    <source>
        <dbReference type="SAM" id="MobiDB-lite"/>
    </source>
</evidence>
<dbReference type="EMBL" id="KI966416">
    <property type="protein sequence ID" value="EWC46677.1"/>
    <property type="molecule type" value="Genomic_DNA"/>
</dbReference>
<protein>
    <submittedName>
        <fullName evidence="2">Uncharacterized protein</fullName>
    </submittedName>
</protein>
<dbReference type="AlphaFoldDB" id="W7I2N7"/>
<proteinExistence type="predicted"/>
<accession>W7I2N7</accession>
<feature type="region of interest" description="Disordered" evidence="1">
    <location>
        <begin position="81"/>
        <end position="103"/>
    </location>
</feature>
<gene>
    <name evidence="2" type="ORF">DRE_04164</name>
</gene>
<keyword evidence="3" id="KW-1185">Reference proteome</keyword>
<feature type="compositionally biased region" description="Low complexity" evidence="1">
    <location>
        <begin position="42"/>
        <end position="54"/>
    </location>
</feature>
<dbReference type="HOGENOM" id="CLU_547485_0_0_1"/>
<name>W7I2N7_9PEZI</name>